<proteinExistence type="predicted"/>
<dbReference type="AlphaFoldDB" id="A0A3F3LD93"/>
<dbReference type="InterPro" id="IPR009677">
    <property type="entry name" value="DUF1266"/>
</dbReference>
<dbReference type="Proteomes" id="UP000263596">
    <property type="component" value="Unassembled WGS sequence"/>
</dbReference>
<comment type="caution">
    <text evidence="2">The sequence shown here is derived from an EMBL/GenBank/DDBJ whole genome shotgun (WGS) entry which is preliminary data.</text>
</comment>
<evidence type="ECO:0000313" key="2">
    <source>
        <dbReference type="EMBL" id="HCK31144.1"/>
    </source>
</evidence>
<protein>
    <submittedName>
        <fullName evidence="2">DUF1266 domain-containing protein</fullName>
    </submittedName>
</protein>
<evidence type="ECO:0000313" key="3">
    <source>
        <dbReference type="Proteomes" id="UP000263596"/>
    </source>
</evidence>
<gene>
    <name evidence="2" type="ORF">DHW29_13790</name>
</gene>
<sequence>MEYITYLVIGLVLIAVAWSFFQKPKPEGNKATPAILWMNGTCAVLLTLNQRNLNYVFGGVTKKKQTTELAKQNLIKHWGIHDLEEGNAMIAELTSEQGLHNALLLKYVDEMQLLGLSRQDFERHNQKITSNIKHQQLDRVSFDATQEFADQAILAWDLGRAVYLLSDFYLAGMITKEDALQRSLVICQKIQPLFNSWHDFNRSYIYGFRFWLYSTETELKLTADQNTIKIIEKLEKQAHSPFQLDWNMRLEKDW</sequence>
<organism evidence="2 3">
    <name type="scientific">Acinetobacter ursingii</name>
    <dbReference type="NCBI Taxonomy" id="108980"/>
    <lineage>
        <taxon>Bacteria</taxon>
        <taxon>Pseudomonadati</taxon>
        <taxon>Pseudomonadota</taxon>
        <taxon>Gammaproteobacteria</taxon>
        <taxon>Moraxellales</taxon>
        <taxon>Moraxellaceae</taxon>
        <taxon>Acinetobacter</taxon>
    </lineage>
</organism>
<name>A0A3F3LD93_9GAMM</name>
<reference evidence="2 3" key="1">
    <citation type="journal article" date="2018" name="Nat. Biotechnol.">
        <title>A standardized bacterial taxonomy based on genome phylogeny substantially revises the tree of life.</title>
        <authorList>
            <person name="Parks D.H."/>
            <person name="Chuvochina M."/>
            <person name="Waite D.W."/>
            <person name="Rinke C."/>
            <person name="Skarshewski A."/>
            <person name="Chaumeil P.A."/>
            <person name="Hugenholtz P."/>
        </authorList>
    </citation>
    <scope>NUCLEOTIDE SEQUENCE [LARGE SCALE GENOMIC DNA]</scope>
    <source>
        <strain evidence="2">UBA9669</strain>
    </source>
</reference>
<dbReference type="Pfam" id="PF06889">
    <property type="entry name" value="DUF1266"/>
    <property type="match status" value="1"/>
</dbReference>
<dbReference type="RefSeq" id="WP_049174113.1">
    <property type="nucleotide sequence ID" value="NZ_BKFK01000012.1"/>
</dbReference>
<accession>A0A3F3LD93</accession>
<feature type="domain" description="DUF1266" evidence="1">
    <location>
        <begin position="75"/>
        <end position="246"/>
    </location>
</feature>
<evidence type="ECO:0000259" key="1">
    <source>
        <dbReference type="Pfam" id="PF06889"/>
    </source>
</evidence>
<dbReference type="EMBL" id="DPVE01000237">
    <property type="protein sequence ID" value="HCK31144.1"/>
    <property type="molecule type" value="Genomic_DNA"/>
</dbReference>